<keyword evidence="4" id="KW-1185">Reference proteome</keyword>
<dbReference type="InterPro" id="IPR004252">
    <property type="entry name" value="Probable_transposase_24"/>
</dbReference>
<feature type="domain" description="Transposase Tnp1/En/Spm-like" evidence="2">
    <location>
        <begin position="230"/>
        <end position="295"/>
    </location>
</feature>
<evidence type="ECO:0000259" key="2">
    <source>
        <dbReference type="Pfam" id="PF03017"/>
    </source>
</evidence>
<dbReference type="AlphaFoldDB" id="J3N806"/>
<organism evidence="3">
    <name type="scientific">Oryza brachyantha</name>
    <name type="common">malo sina</name>
    <dbReference type="NCBI Taxonomy" id="4533"/>
    <lineage>
        <taxon>Eukaryota</taxon>
        <taxon>Viridiplantae</taxon>
        <taxon>Streptophyta</taxon>
        <taxon>Embryophyta</taxon>
        <taxon>Tracheophyta</taxon>
        <taxon>Spermatophyta</taxon>
        <taxon>Magnoliopsida</taxon>
        <taxon>Liliopsida</taxon>
        <taxon>Poales</taxon>
        <taxon>Poaceae</taxon>
        <taxon>BOP clade</taxon>
        <taxon>Oryzoideae</taxon>
        <taxon>Oryzeae</taxon>
        <taxon>Oryzinae</taxon>
        <taxon>Oryza</taxon>
    </lineage>
</organism>
<reference evidence="3" key="2">
    <citation type="submission" date="2013-04" db="UniProtKB">
        <authorList>
            <consortium name="EnsemblPlants"/>
        </authorList>
    </citation>
    <scope>IDENTIFICATION</scope>
</reference>
<dbReference type="Gramene" id="OB11G19420.1">
    <property type="protein sequence ID" value="OB11G19420.1"/>
    <property type="gene ID" value="OB11G19420"/>
</dbReference>
<feature type="region of interest" description="Disordered" evidence="1">
    <location>
        <begin position="51"/>
        <end position="71"/>
    </location>
</feature>
<sequence length="357" mass="40222">MAGEKMASSQVTGKSARLTQYEVERDEQVARNKEIMRALNIGRIVKELNGLQGASSSNPSKKRTKTTHTTSEAVLAGPVLRPRPRRDDIDNEQEMMFRILVMIPSMTLKSKYEVDQGVLNFVMATAAKKWRDFKGDLKKNLFDPTLSDEELIARRDERVNDDDWEWLISFWRSEKSKTRSKIGQQNHAQQSQPHTFGSMSFACVAHEKSSSTQPCLGEEEHDHYIEVGREVILYSTIAPAAPVAKATIISTDPTTIVGGESLGQQYYEVAVNVVIKRDVVLPHPYDGVEIMADALYLSIAWPFTKVSQDIGNTAKVLLKLSATDLWKTTIFGQSFVNLPMFCYICPFVEELISYSYI</sequence>
<dbReference type="Proteomes" id="UP000006038">
    <property type="component" value="Chromosome 11"/>
</dbReference>
<evidence type="ECO:0000313" key="4">
    <source>
        <dbReference type="Proteomes" id="UP000006038"/>
    </source>
</evidence>
<dbReference type="InterPro" id="IPR004264">
    <property type="entry name" value="Transposase_23"/>
</dbReference>
<dbReference type="PANTHER" id="PTHR33144">
    <property type="entry name" value="OS10G0409366 PROTEIN-RELATED"/>
    <property type="match status" value="1"/>
</dbReference>
<protein>
    <recommendedName>
        <fullName evidence="2">Transposase Tnp1/En/Spm-like domain-containing protein</fullName>
    </recommendedName>
</protein>
<reference evidence="3" key="1">
    <citation type="journal article" date="2013" name="Nat. Commun.">
        <title>Whole-genome sequencing of Oryza brachyantha reveals mechanisms underlying Oryza genome evolution.</title>
        <authorList>
            <person name="Chen J."/>
            <person name="Huang Q."/>
            <person name="Gao D."/>
            <person name="Wang J."/>
            <person name="Lang Y."/>
            <person name="Liu T."/>
            <person name="Li B."/>
            <person name="Bai Z."/>
            <person name="Luis Goicoechea J."/>
            <person name="Liang C."/>
            <person name="Chen C."/>
            <person name="Zhang W."/>
            <person name="Sun S."/>
            <person name="Liao Y."/>
            <person name="Zhang X."/>
            <person name="Yang L."/>
            <person name="Song C."/>
            <person name="Wang M."/>
            <person name="Shi J."/>
            <person name="Liu G."/>
            <person name="Liu J."/>
            <person name="Zhou H."/>
            <person name="Zhou W."/>
            <person name="Yu Q."/>
            <person name="An N."/>
            <person name="Chen Y."/>
            <person name="Cai Q."/>
            <person name="Wang B."/>
            <person name="Liu B."/>
            <person name="Min J."/>
            <person name="Huang Y."/>
            <person name="Wu H."/>
            <person name="Li Z."/>
            <person name="Zhang Y."/>
            <person name="Yin Y."/>
            <person name="Song W."/>
            <person name="Jiang J."/>
            <person name="Jackson S.A."/>
            <person name="Wing R.A."/>
            <person name="Wang J."/>
            <person name="Chen M."/>
        </authorList>
    </citation>
    <scope>NUCLEOTIDE SEQUENCE [LARGE SCALE GENOMIC DNA]</scope>
    <source>
        <strain evidence="3">cv. IRGC 101232</strain>
    </source>
</reference>
<dbReference type="EnsemblPlants" id="OB11G19420.1">
    <property type="protein sequence ID" value="OB11G19420.1"/>
    <property type="gene ID" value="OB11G19420"/>
</dbReference>
<evidence type="ECO:0000256" key="1">
    <source>
        <dbReference type="SAM" id="MobiDB-lite"/>
    </source>
</evidence>
<name>J3N806_ORYBR</name>
<accession>J3N806</accession>
<proteinExistence type="predicted"/>
<dbReference type="PANTHER" id="PTHR33144:SF50">
    <property type="entry name" value="OS03G0714750 PROTEIN"/>
    <property type="match status" value="1"/>
</dbReference>
<dbReference type="Pfam" id="PF03004">
    <property type="entry name" value="Transposase_24"/>
    <property type="match status" value="1"/>
</dbReference>
<dbReference type="HOGENOM" id="CLU_777015_0_0_1"/>
<dbReference type="Pfam" id="PF03017">
    <property type="entry name" value="Transposase_23"/>
    <property type="match status" value="1"/>
</dbReference>
<evidence type="ECO:0000313" key="3">
    <source>
        <dbReference type="EnsemblPlants" id="OB11G19420.1"/>
    </source>
</evidence>